<dbReference type="PANTHER" id="PTHR37539:SF1">
    <property type="entry name" value="ER-BOUND OXYGENASE MPAB_MPAB'_RUBBER OXYGENASE CATALYTIC DOMAIN-CONTAINING PROTEIN"/>
    <property type="match status" value="1"/>
</dbReference>
<evidence type="ECO:0000259" key="2">
    <source>
        <dbReference type="Pfam" id="PF09995"/>
    </source>
</evidence>
<dbReference type="STRING" id="675511.GCA_000341735_03504"/>
<keyword evidence="1" id="KW-0812">Transmembrane</keyword>
<evidence type="ECO:0000313" key="4">
    <source>
        <dbReference type="Proteomes" id="UP000305881"/>
    </source>
</evidence>
<dbReference type="InterPro" id="IPR018713">
    <property type="entry name" value="MPAB/Lcp_cat_dom"/>
</dbReference>
<feature type="transmembrane region" description="Helical" evidence="1">
    <location>
        <begin position="544"/>
        <end position="565"/>
    </location>
</feature>
<dbReference type="EMBL" id="CP035467">
    <property type="protein sequence ID" value="QCW84205.1"/>
    <property type="molecule type" value="Genomic_DNA"/>
</dbReference>
<dbReference type="OrthoDB" id="6072815at2"/>
<proteinExistence type="predicted"/>
<dbReference type="Proteomes" id="UP000305881">
    <property type="component" value="Chromosome"/>
</dbReference>
<feature type="domain" description="ER-bound oxygenase mpaB/mpaB'/Rubber oxygenase catalytic" evidence="2">
    <location>
        <begin position="239"/>
        <end position="397"/>
    </location>
</feature>
<evidence type="ECO:0000256" key="1">
    <source>
        <dbReference type="SAM" id="Phobius"/>
    </source>
</evidence>
<dbReference type="InterPro" id="IPR037473">
    <property type="entry name" value="Lcp-like"/>
</dbReference>
<dbReference type="Pfam" id="PF09995">
    <property type="entry name" value="MPAB_Lcp_cat"/>
    <property type="match status" value="1"/>
</dbReference>
<gene>
    <name evidence="3" type="ORF">EQU24_19655</name>
</gene>
<dbReference type="AlphaFoldDB" id="A0A4V1IKA3"/>
<feature type="transmembrane region" description="Helical" evidence="1">
    <location>
        <begin position="514"/>
        <end position="538"/>
    </location>
</feature>
<evidence type="ECO:0000313" key="3">
    <source>
        <dbReference type="EMBL" id="QCW84205.1"/>
    </source>
</evidence>
<keyword evidence="1" id="KW-1133">Transmembrane helix</keyword>
<reference evidence="4" key="1">
    <citation type="journal article" date="2019" name="J. Bacteriol.">
        <title>A Mutagenic Screen Identifies a TonB-Dependent Receptor Required for the Lanthanide Metal Switch in the Type I Methanotroph 'Methylotuvimicrobium buryatense' 5GB1C.</title>
        <authorList>
            <person name="Groom J.D."/>
            <person name="Ford S.M."/>
            <person name="Pesesky M.W."/>
            <person name="Lidstrom M.E."/>
        </authorList>
    </citation>
    <scope>NUCLEOTIDE SEQUENCE [LARGE SCALE GENOMIC DNA]</scope>
    <source>
        <strain evidence="4">5GB1C</strain>
    </source>
</reference>
<organism evidence="3 4">
    <name type="scientific">Methylotuvimicrobium buryatense</name>
    <name type="common">Methylomicrobium buryatense</name>
    <dbReference type="NCBI Taxonomy" id="95641"/>
    <lineage>
        <taxon>Bacteria</taxon>
        <taxon>Pseudomonadati</taxon>
        <taxon>Pseudomonadota</taxon>
        <taxon>Gammaproteobacteria</taxon>
        <taxon>Methylococcales</taxon>
        <taxon>Methylococcaceae</taxon>
        <taxon>Methylotuvimicrobium</taxon>
    </lineage>
</organism>
<keyword evidence="4" id="KW-1185">Reference proteome</keyword>
<dbReference type="PANTHER" id="PTHR37539">
    <property type="entry name" value="SECRETED PROTEIN-RELATED"/>
    <property type="match status" value="1"/>
</dbReference>
<name>A0A4V1IKA3_METBY</name>
<protein>
    <submittedName>
        <fullName evidence="3">DUF2236 domain-containing protein</fullName>
    </submittedName>
</protein>
<dbReference type="KEGG" id="mbur:EQU24_19655"/>
<accession>A0A4V1IKA3</accession>
<keyword evidence="1" id="KW-0472">Membrane</keyword>
<sequence>MWGKMMLMQKWPSIDLDAYRQIGDPDVDRLVAEVLPDQQGESSGRFAYNALLLLADKLMEAPELAVIEDSRLSRQLKSMPKPLADYYDPMEVPDWVDSAKLSMGAKLWQENTLITLITLYAASLPACYLMKNGIPALYQTEKLREKKYIFQRIYETGLMLAATMDQGGIKIVEDAEFEDDRFLLEVLQKLDSEGQWQRQGRCCCRTAGNSKTPIDPALIRAEIEKLRGKPKRYLWGKGYIAAKKVRFLHASMRFMLTQPGACRAWGNKENPQSLAETMSHRKSPWDTERYGVPVNQEDLAYTLLTFGLVIPRGLETWGLPLSLEQKEAFLHLWRLIGYIMGVDQTLLTDKWDEALALYETIQQRQAGPSDEGVVLTDALMGFLGDYMPHLPGLAHRLSAAMIINQLGMEHASFILDETLIKETRKFWRWPIYKVAAKSFRGYLIMREKVFKRFKYLGGLTVNRMHEASELLIDSWQDGYSRKPFFVPADASTWVRAPGIDEDFLSLLRQWRRKLFANIGIGLLFLIIAMFGLMASVPIGLVSGWAAFKATLIVAVSSWGISLAWMQFRLPVVFKMRPDNEDFFSAYR</sequence>
<dbReference type="GO" id="GO:0016491">
    <property type="term" value="F:oxidoreductase activity"/>
    <property type="evidence" value="ECO:0007669"/>
    <property type="project" value="InterPro"/>
</dbReference>